<proteinExistence type="predicted"/>
<dbReference type="SMART" id="SM00398">
    <property type="entry name" value="HMG"/>
    <property type="match status" value="1"/>
</dbReference>
<evidence type="ECO:0000256" key="1">
    <source>
        <dbReference type="ARBA" id="ARBA00023125"/>
    </source>
</evidence>
<dbReference type="EMBL" id="MPSH01000069">
    <property type="protein sequence ID" value="PNH26352.1"/>
    <property type="molecule type" value="Genomic_DNA"/>
</dbReference>
<dbReference type="Gene3D" id="1.10.150.50">
    <property type="entry name" value="Transcription Factor, Ets-1"/>
    <property type="match status" value="1"/>
</dbReference>
<evidence type="ECO:0000256" key="2">
    <source>
        <dbReference type="ARBA" id="ARBA00023242"/>
    </source>
</evidence>
<evidence type="ECO:0000259" key="5">
    <source>
        <dbReference type="PROSITE" id="PS50118"/>
    </source>
</evidence>
<feature type="domain" description="HMG box" evidence="5">
    <location>
        <begin position="111"/>
        <end position="163"/>
    </location>
</feature>
<feature type="region of interest" description="Disordered" evidence="4">
    <location>
        <begin position="68"/>
        <end position="115"/>
    </location>
</feature>
<keyword evidence="1 3" id="KW-0238">DNA-binding</keyword>
<dbReference type="AlphaFoldDB" id="A0AA44W996"/>
<dbReference type="PANTHER" id="PTHR46040">
    <property type="entry name" value="HIGH MOBILITY GROUP PROTEIN 2"/>
    <property type="match status" value="1"/>
</dbReference>
<dbReference type="GO" id="GO:0010468">
    <property type="term" value="P:regulation of gene expression"/>
    <property type="evidence" value="ECO:0007669"/>
    <property type="project" value="TreeGrafter"/>
</dbReference>
<dbReference type="InterPro" id="IPR009071">
    <property type="entry name" value="HMG_box_dom"/>
</dbReference>
<dbReference type="SUPFAM" id="SSF47769">
    <property type="entry name" value="SAM/Pointed domain"/>
    <property type="match status" value="1"/>
</dbReference>
<organism evidence="6 7">
    <name type="scientific">Verticillium dahliae</name>
    <name type="common">Verticillium wilt</name>
    <dbReference type="NCBI Taxonomy" id="27337"/>
    <lineage>
        <taxon>Eukaryota</taxon>
        <taxon>Fungi</taxon>
        <taxon>Dikarya</taxon>
        <taxon>Ascomycota</taxon>
        <taxon>Pezizomycotina</taxon>
        <taxon>Sordariomycetes</taxon>
        <taxon>Hypocreomycetidae</taxon>
        <taxon>Glomerellales</taxon>
        <taxon>Plectosphaerellaceae</taxon>
        <taxon>Verticillium</taxon>
    </lineage>
</organism>
<dbReference type="PROSITE" id="PS50118">
    <property type="entry name" value="HMG_BOX_2"/>
    <property type="match status" value="1"/>
</dbReference>
<dbReference type="InterPro" id="IPR036910">
    <property type="entry name" value="HMG_box_dom_sf"/>
</dbReference>
<evidence type="ECO:0000313" key="7">
    <source>
        <dbReference type="Proteomes" id="UP000236305"/>
    </source>
</evidence>
<feature type="compositionally biased region" description="Basic and acidic residues" evidence="4">
    <location>
        <begin position="71"/>
        <end position="91"/>
    </location>
</feature>
<dbReference type="PANTHER" id="PTHR46040:SF3">
    <property type="entry name" value="HIGH MOBILITY GROUP PROTEIN 2"/>
    <property type="match status" value="1"/>
</dbReference>
<feature type="DNA-binding region" description="HMG box" evidence="3">
    <location>
        <begin position="111"/>
        <end position="163"/>
    </location>
</feature>
<dbReference type="InterPro" id="IPR001660">
    <property type="entry name" value="SAM"/>
</dbReference>
<dbReference type="GO" id="GO:0003677">
    <property type="term" value="F:DNA binding"/>
    <property type="evidence" value="ECO:0007669"/>
    <property type="project" value="UniProtKB-UniRule"/>
</dbReference>
<keyword evidence="2 3" id="KW-0539">Nucleus</keyword>
<reference evidence="6 7" key="1">
    <citation type="submission" date="2017-12" db="EMBL/GenBank/DDBJ databases">
        <title>Comparative genomics yields insights into virulence evolution of Verticillium dahliae.</title>
        <authorList>
            <person name="Fan R."/>
            <person name="Armitage A.D."/>
            <person name="Cascant-Lopez E."/>
            <person name="Sobczyk M."/>
            <person name="Cockerton H.M."/>
            <person name="Harrison R.J."/>
        </authorList>
    </citation>
    <scope>NUCLEOTIDE SEQUENCE [LARGE SCALE GENOMIC DNA]</scope>
    <source>
        <strain evidence="6 7">12008</strain>
    </source>
</reference>
<dbReference type="InterPro" id="IPR051965">
    <property type="entry name" value="ChromReg_NeuronalGeneExpr"/>
</dbReference>
<dbReference type="Gene3D" id="1.10.30.10">
    <property type="entry name" value="High mobility group box domain"/>
    <property type="match status" value="1"/>
</dbReference>
<dbReference type="GO" id="GO:0005634">
    <property type="term" value="C:nucleus"/>
    <property type="evidence" value="ECO:0007669"/>
    <property type="project" value="UniProtKB-UniRule"/>
</dbReference>
<dbReference type="Proteomes" id="UP000236305">
    <property type="component" value="Unassembled WGS sequence"/>
</dbReference>
<protein>
    <recommendedName>
        <fullName evidence="5">HMG box domain-containing protein</fullName>
    </recommendedName>
</protein>
<evidence type="ECO:0000256" key="4">
    <source>
        <dbReference type="SAM" id="MobiDB-lite"/>
    </source>
</evidence>
<dbReference type="InterPro" id="IPR013761">
    <property type="entry name" value="SAM/pointed_sf"/>
</dbReference>
<dbReference type="SUPFAM" id="SSF47095">
    <property type="entry name" value="HMG-box"/>
    <property type="match status" value="1"/>
</dbReference>
<sequence>MIFAELGISQYLDNFVEQGFDTWATILDITESDLDVLRVKLGHRRKLQRRIANSRGLAPDDALLVPPVRASVEDMKPETPRPEPFRQEPRHTNVATKRKYRRHPKSDDNAPGRPPSAYVLFANKLAKLVGENWRSLSNLEKEPVETQALNAKQKYNQDLAKYKKTKEFRKYSKYIHDFKQKQLHRTKAVQNEGWLGDIDAGLSIRGCYVLLAPRFDRRAGTVTRQHSL</sequence>
<evidence type="ECO:0000313" key="6">
    <source>
        <dbReference type="EMBL" id="PNH26352.1"/>
    </source>
</evidence>
<evidence type="ECO:0000256" key="3">
    <source>
        <dbReference type="PROSITE-ProRule" id="PRU00267"/>
    </source>
</evidence>
<name>A0AA44W996_VERDA</name>
<dbReference type="Pfam" id="PF00536">
    <property type="entry name" value="SAM_1"/>
    <property type="match status" value="1"/>
</dbReference>
<accession>A0AA44W996</accession>
<comment type="caution">
    <text evidence="6">The sequence shown here is derived from an EMBL/GenBank/DDBJ whole genome shotgun (WGS) entry which is preliminary data.</text>
</comment>
<gene>
    <name evidence="6" type="ORF">BJF96_g10323</name>
</gene>